<feature type="active site" evidence="13">
    <location>
        <position position="7"/>
    </location>
</feature>
<dbReference type="FunFam" id="3.30.420.10:FF:000002">
    <property type="entry name" value="Crossover junction endodeoxyribonuclease RuvC"/>
    <property type="match status" value="1"/>
</dbReference>
<dbReference type="EMBL" id="MFGJ01000001">
    <property type="protein sequence ID" value="OGF33540.1"/>
    <property type="molecule type" value="Genomic_DNA"/>
</dbReference>
<reference evidence="15 16" key="1">
    <citation type="journal article" date="2016" name="Nat. Commun.">
        <title>Thousands of microbial genomes shed light on interconnected biogeochemical processes in an aquifer system.</title>
        <authorList>
            <person name="Anantharaman K."/>
            <person name="Brown C.T."/>
            <person name="Hug L.A."/>
            <person name="Sharon I."/>
            <person name="Castelle C.J."/>
            <person name="Probst A.J."/>
            <person name="Thomas B.C."/>
            <person name="Singh A."/>
            <person name="Wilkins M.J."/>
            <person name="Karaoz U."/>
            <person name="Brodie E.L."/>
            <person name="Williams K.H."/>
            <person name="Hubbard S.S."/>
            <person name="Banfield J.F."/>
        </authorList>
    </citation>
    <scope>NUCLEOTIDE SEQUENCE [LARGE SCALE GENOMIC DNA]</scope>
</reference>
<dbReference type="Pfam" id="PF02075">
    <property type="entry name" value="RuvC"/>
    <property type="match status" value="1"/>
</dbReference>
<protein>
    <recommendedName>
        <fullName evidence="13 14">Crossover junction endodeoxyribonuclease RuvC</fullName>
        <ecNumber evidence="13 14">3.1.21.10</ecNumber>
    </recommendedName>
    <alternativeName>
        <fullName evidence="13">Holliday junction nuclease RuvC</fullName>
    </alternativeName>
    <alternativeName>
        <fullName evidence="13">Holliday junction resolvase RuvC</fullName>
    </alternativeName>
</protein>
<sequence>MIVLGIDPGFALTGYGVIKASSQKIEAIDFGCFETKVGEDFSDRLLYLSKELKKIIIKYKPDIVGVEELFFNKNVKTALKVAHARGVVLLVCGQFGIPAFEFTPTQVKQAISCYGRADKKQVQQMIKILLNLKKTPKPDDVADALAVAVCAANSYKIKSVYEK</sequence>
<gene>
    <name evidence="13" type="primary">ruvC</name>
    <name evidence="15" type="ORF">A2478_02130</name>
</gene>
<accession>A0A1F5T3L3</accession>
<evidence type="ECO:0000256" key="3">
    <source>
        <dbReference type="ARBA" id="ARBA00022722"/>
    </source>
</evidence>
<dbReference type="CDD" id="cd16962">
    <property type="entry name" value="RuvC"/>
    <property type="match status" value="1"/>
</dbReference>
<evidence type="ECO:0000256" key="11">
    <source>
        <dbReference type="ARBA" id="ARBA00023204"/>
    </source>
</evidence>
<evidence type="ECO:0000256" key="1">
    <source>
        <dbReference type="ARBA" id="ARBA00009518"/>
    </source>
</evidence>
<keyword evidence="6 13" id="KW-0227">DNA damage</keyword>
<dbReference type="AlphaFoldDB" id="A0A1F5T3L3"/>
<evidence type="ECO:0000256" key="13">
    <source>
        <dbReference type="HAMAP-Rule" id="MF_00034"/>
    </source>
</evidence>
<organism evidence="15 16">
    <name type="scientific">Candidatus Falkowbacteria bacterium RIFOXYC2_FULL_36_12</name>
    <dbReference type="NCBI Taxonomy" id="1798002"/>
    <lineage>
        <taxon>Bacteria</taxon>
        <taxon>Candidatus Falkowiibacteriota</taxon>
    </lineage>
</organism>
<dbReference type="GO" id="GO:0005737">
    <property type="term" value="C:cytoplasm"/>
    <property type="evidence" value="ECO:0007669"/>
    <property type="project" value="UniProtKB-SubCell"/>
</dbReference>
<evidence type="ECO:0000256" key="6">
    <source>
        <dbReference type="ARBA" id="ARBA00022763"/>
    </source>
</evidence>
<feature type="binding site" evidence="13">
    <location>
        <position position="7"/>
    </location>
    <ligand>
        <name>Mg(2+)</name>
        <dbReference type="ChEBI" id="CHEBI:18420"/>
        <label>1</label>
    </ligand>
</feature>
<keyword evidence="8 13" id="KW-0460">Magnesium</keyword>
<keyword evidence="9 13" id="KW-0238">DNA-binding</keyword>
<dbReference type="InterPro" id="IPR002176">
    <property type="entry name" value="X-over_junc_endoDNase_RuvC"/>
</dbReference>
<feature type="active site" evidence="13">
    <location>
        <position position="67"/>
    </location>
</feature>
<evidence type="ECO:0000256" key="12">
    <source>
        <dbReference type="ARBA" id="ARBA00029354"/>
    </source>
</evidence>
<dbReference type="NCBIfam" id="NF000711">
    <property type="entry name" value="PRK00039.2-1"/>
    <property type="match status" value="1"/>
</dbReference>
<dbReference type="GO" id="GO:0006281">
    <property type="term" value="P:DNA repair"/>
    <property type="evidence" value="ECO:0007669"/>
    <property type="project" value="UniProtKB-UniRule"/>
</dbReference>
<dbReference type="GO" id="GO:0048476">
    <property type="term" value="C:Holliday junction resolvase complex"/>
    <property type="evidence" value="ECO:0007669"/>
    <property type="project" value="UniProtKB-UniRule"/>
</dbReference>
<dbReference type="InterPro" id="IPR012337">
    <property type="entry name" value="RNaseH-like_sf"/>
</dbReference>
<feature type="active site" evidence="13">
    <location>
        <position position="140"/>
    </location>
</feature>
<keyword evidence="3 13" id="KW-0540">Nuclease</keyword>
<dbReference type="SUPFAM" id="SSF53098">
    <property type="entry name" value="Ribonuclease H-like"/>
    <property type="match status" value="1"/>
</dbReference>
<keyword evidence="10 13" id="KW-0233">DNA recombination</keyword>
<comment type="subcellular location">
    <subcellularLocation>
        <location evidence="13">Cytoplasm</location>
    </subcellularLocation>
</comment>
<evidence type="ECO:0000256" key="14">
    <source>
        <dbReference type="NCBIfam" id="TIGR00228"/>
    </source>
</evidence>
<feature type="binding site" evidence="13">
    <location>
        <position position="67"/>
    </location>
    <ligand>
        <name>Mg(2+)</name>
        <dbReference type="ChEBI" id="CHEBI:18420"/>
        <label>2</label>
    </ligand>
</feature>
<dbReference type="GO" id="GO:0006310">
    <property type="term" value="P:DNA recombination"/>
    <property type="evidence" value="ECO:0007669"/>
    <property type="project" value="UniProtKB-UniRule"/>
</dbReference>
<dbReference type="PRINTS" id="PR00696">
    <property type="entry name" value="RSOLVASERUVC"/>
</dbReference>
<name>A0A1F5T3L3_9BACT</name>
<evidence type="ECO:0000313" key="16">
    <source>
        <dbReference type="Proteomes" id="UP000179001"/>
    </source>
</evidence>
<dbReference type="GO" id="GO:0000287">
    <property type="term" value="F:magnesium ion binding"/>
    <property type="evidence" value="ECO:0007669"/>
    <property type="project" value="UniProtKB-UniRule"/>
</dbReference>
<evidence type="ECO:0000256" key="8">
    <source>
        <dbReference type="ARBA" id="ARBA00022842"/>
    </source>
</evidence>
<evidence type="ECO:0000256" key="5">
    <source>
        <dbReference type="ARBA" id="ARBA00022759"/>
    </source>
</evidence>
<evidence type="ECO:0000256" key="9">
    <source>
        <dbReference type="ARBA" id="ARBA00023125"/>
    </source>
</evidence>
<dbReference type="PANTHER" id="PTHR30194">
    <property type="entry name" value="CROSSOVER JUNCTION ENDODEOXYRIBONUCLEASE RUVC"/>
    <property type="match status" value="1"/>
</dbReference>
<comment type="function">
    <text evidence="13">The RuvA-RuvB-RuvC complex processes Holliday junction (HJ) DNA during genetic recombination and DNA repair. Endonuclease that resolves HJ intermediates. Cleaves cruciform DNA by making single-stranded nicks across the HJ at symmetrical positions within the homologous arms, yielding a 5'-phosphate and a 3'-hydroxyl group; requires a central core of homology in the junction. The consensus cleavage sequence is 5'-(A/T)TT(C/G)-3'. Cleavage occurs on the 3'-side of the TT dinucleotide at the point of strand exchange. HJ branch migration catalyzed by RuvA-RuvB allows RuvC to scan DNA until it finds its consensus sequence, where it cleaves and resolves the cruciform DNA.</text>
</comment>
<dbReference type="NCBIfam" id="TIGR00228">
    <property type="entry name" value="ruvC"/>
    <property type="match status" value="1"/>
</dbReference>
<keyword evidence="2 13" id="KW-0963">Cytoplasm</keyword>
<dbReference type="Gene3D" id="3.30.420.10">
    <property type="entry name" value="Ribonuclease H-like superfamily/Ribonuclease H"/>
    <property type="match status" value="1"/>
</dbReference>
<dbReference type="GO" id="GO:0008821">
    <property type="term" value="F:crossover junction DNA endonuclease activity"/>
    <property type="evidence" value="ECO:0007669"/>
    <property type="project" value="UniProtKB-UniRule"/>
</dbReference>
<comment type="subunit">
    <text evidence="13">Homodimer which binds Holliday junction (HJ) DNA. The HJ becomes 2-fold symmetrical on binding to RuvC with unstacked arms; it has a different conformation from HJ DNA in complex with RuvA. In the full resolvosome a probable DNA-RuvA(4)-RuvB(12)-RuvC(2) complex forms which resolves the HJ.</text>
</comment>
<dbReference type="Proteomes" id="UP000179001">
    <property type="component" value="Unassembled WGS sequence"/>
</dbReference>
<dbReference type="PANTHER" id="PTHR30194:SF3">
    <property type="entry name" value="CROSSOVER JUNCTION ENDODEOXYRIBONUCLEASE RUVC"/>
    <property type="match status" value="1"/>
</dbReference>
<keyword evidence="11 13" id="KW-0234">DNA repair</keyword>
<keyword evidence="4 13" id="KW-0479">Metal-binding</keyword>
<keyword evidence="5 13" id="KW-0255">Endonuclease</keyword>
<evidence type="ECO:0000313" key="15">
    <source>
        <dbReference type="EMBL" id="OGF33540.1"/>
    </source>
</evidence>
<evidence type="ECO:0000256" key="2">
    <source>
        <dbReference type="ARBA" id="ARBA00022490"/>
    </source>
</evidence>
<dbReference type="GO" id="GO:0003677">
    <property type="term" value="F:DNA binding"/>
    <property type="evidence" value="ECO:0007669"/>
    <property type="project" value="UniProtKB-KW"/>
</dbReference>
<feature type="binding site" evidence="13">
    <location>
        <position position="140"/>
    </location>
    <ligand>
        <name>Mg(2+)</name>
        <dbReference type="ChEBI" id="CHEBI:18420"/>
        <label>1</label>
    </ligand>
</feature>
<proteinExistence type="inferred from homology"/>
<dbReference type="HAMAP" id="MF_00034">
    <property type="entry name" value="RuvC"/>
    <property type="match status" value="1"/>
</dbReference>
<dbReference type="STRING" id="1798002.A2478_02130"/>
<dbReference type="EC" id="3.1.21.10" evidence="13 14"/>
<evidence type="ECO:0000256" key="4">
    <source>
        <dbReference type="ARBA" id="ARBA00022723"/>
    </source>
</evidence>
<evidence type="ECO:0000256" key="10">
    <source>
        <dbReference type="ARBA" id="ARBA00023172"/>
    </source>
</evidence>
<comment type="catalytic activity">
    <reaction evidence="12 13">
        <text>Endonucleolytic cleavage at a junction such as a reciprocal single-stranded crossover between two homologous DNA duplexes (Holliday junction).</text>
        <dbReference type="EC" id="3.1.21.10"/>
    </reaction>
</comment>
<comment type="cofactor">
    <cofactor evidence="13">
        <name>Mg(2+)</name>
        <dbReference type="ChEBI" id="CHEBI:18420"/>
    </cofactor>
    <text evidence="13">Binds 2 Mg(2+) ion per subunit.</text>
</comment>
<evidence type="ECO:0000256" key="7">
    <source>
        <dbReference type="ARBA" id="ARBA00022801"/>
    </source>
</evidence>
<dbReference type="InterPro" id="IPR036397">
    <property type="entry name" value="RNaseH_sf"/>
</dbReference>
<comment type="similarity">
    <text evidence="1 13">Belongs to the RuvC family.</text>
</comment>
<comment type="caution">
    <text evidence="15">The sequence shown here is derived from an EMBL/GenBank/DDBJ whole genome shotgun (WGS) entry which is preliminary data.</text>
</comment>
<keyword evidence="7 13" id="KW-0378">Hydrolase</keyword>